<reference evidence="3 4" key="1">
    <citation type="submission" date="2016-06" db="EMBL/GenBank/DDBJ databases">
        <authorList>
            <person name="Olsen C.W."/>
            <person name="Carey S."/>
            <person name="Hinshaw L."/>
            <person name="Karasin A.I."/>
        </authorList>
    </citation>
    <scope>NUCLEOTIDE SEQUENCE [LARGE SCALE GENOMIC DNA]</scope>
    <source>
        <strain evidence="3 4">LZ-22</strain>
    </source>
</reference>
<feature type="compositionally biased region" description="Low complexity" evidence="1">
    <location>
        <begin position="151"/>
        <end position="212"/>
    </location>
</feature>
<dbReference type="AlphaFoldDB" id="A0A1G6GEI0"/>
<keyword evidence="4" id="KW-1185">Reference proteome</keyword>
<gene>
    <name evidence="3" type="ORF">GA0111570_101430</name>
</gene>
<evidence type="ECO:0008006" key="5">
    <source>
        <dbReference type="Google" id="ProtNLM"/>
    </source>
</evidence>
<dbReference type="Proteomes" id="UP000199086">
    <property type="component" value="Unassembled WGS sequence"/>
</dbReference>
<accession>A0A1G6GEI0</accession>
<evidence type="ECO:0000256" key="2">
    <source>
        <dbReference type="SAM" id="Phobius"/>
    </source>
</evidence>
<protein>
    <recommendedName>
        <fullName evidence="5">Cell division protein FtsL</fullName>
    </recommendedName>
</protein>
<feature type="compositionally biased region" description="Polar residues" evidence="1">
    <location>
        <begin position="213"/>
        <end position="222"/>
    </location>
</feature>
<feature type="region of interest" description="Disordered" evidence="1">
    <location>
        <begin position="135"/>
        <end position="222"/>
    </location>
</feature>
<keyword evidence="2" id="KW-0472">Membrane</keyword>
<dbReference type="RefSeq" id="WP_092605848.1">
    <property type="nucleotide sequence ID" value="NZ_FMYF01000001.1"/>
</dbReference>
<proteinExistence type="predicted"/>
<evidence type="ECO:0000313" key="4">
    <source>
        <dbReference type="Proteomes" id="UP000199086"/>
    </source>
</evidence>
<evidence type="ECO:0000256" key="1">
    <source>
        <dbReference type="SAM" id="MobiDB-lite"/>
    </source>
</evidence>
<keyword evidence="2" id="KW-0812">Transmembrane</keyword>
<organism evidence="3 4">
    <name type="scientific">Raineyella antarctica</name>
    <dbReference type="NCBI Taxonomy" id="1577474"/>
    <lineage>
        <taxon>Bacteria</taxon>
        <taxon>Bacillati</taxon>
        <taxon>Actinomycetota</taxon>
        <taxon>Actinomycetes</taxon>
        <taxon>Propionibacteriales</taxon>
        <taxon>Propionibacteriaceae</taxon>
        <taxon>Raineyella</taxon>
    </lineage>
</organism>
<dbReference type="STRING" id="1577474.GA0111570_101430"/>
<name>A0A1G6GEI0_9ACTN</name>
<dbReference type="EMBL" id="FMYF01000001">
    <property type="protein sequence ID" value="SDB80155.1"/>
    <property type="molecule type" value="Genomic_DNA"/>
</dbReference>
<evidence type="ECO:0000313" key="3">
    <source>
        <dbReference type="EMBL" id="SDB80155.1"/>
    </source>
</evidence>
<sequence length="222" mass="22066">MSALTSPVLGVRGSLVEAAQRRRAQLRVVPVLTAQISQRAFWGVLIGVFIVGTTLLLMLNVTLQNQAFALRTLAAQEQVLTNQQAALEQQLTERSSSAQLAQRAIDLGMVPATEPGYIMLPDGTLLGDPKPVTGAGPYAGLRTPQTPAVQPSAAPTGVAAAQPSAAPSAAASTAPSAAASAQPSAAASAKPSTGAPASAAAAAPQASAATGTNAPNGSSQKG</sequence>
<dbReference type="OrthoDB" id="4792842at2"/>
<feature type="transmembrane region" description="Helical" evidence="2">
    <location>
        <begin position="42"/>
        <end position="63"/>
    </location>
</feature>
<keyword evidence="2" id="KW-1133">Transmembrane helix</keyword>